<dbReference type="AlphaFoldDB" id="A0A0M6ZNM1"/>
<accession>A0A0M6ZNM1</accession>
<evidence type="ECO:0000313" key="7">
    <source>
        <dbReference type="Proteomes" id="UP000049983"/>
    </source>
</evidence>
<dbReference type="GO" id="GO:0009055">
    <property type="term" value="F:electron transfer activity"/>
    <property type="evidence" value="ECO:0007669"/>
    <property type="project" value="InterPro"/>
</dbReference>
<gene>
    <name evidence="6" type="ORF">LA5096_02101</name>
</gene>
<evidence type="ECO:0000256" key="4">
    <source>
        <dbReference type="PROSITE-ProRule" id="PRU00433"/>
    </source>
</evidence>
<dbReference type="InterPro" id="IPR051395">
    <property type="entry name" value="Cytochrome_c_Peroxidase/MauG"/>
</dbReference>
<dbReference type="EMBL" id="CXWC01000006">
    <property type="protein sequence ID" value="CTQ69337.1"/>
    <property type="molecule type" value="Genomic_DNA"/>
</dbReference>
<evidence type="ECO:0000259" key="5">
    <source>
        <dbReference type="PROSITE" id="PS51007"/>
    </source>
</evidence>
<keyword evidence="1 4" id="KW-0349">Heme</keyword>
<sequence length="475" mass="51530">MTPVSRAALLSLVFTLVFDSKVLADPDLPPWSERAIQDDIDIESLATSGQDPIPLLQALGEHLFAAKFTSLDGAGRPDATGASVPTKVRRQSHLRFQRLAGPDANACASCHNEPVVGGAGAFTANVFVSEGFESADFDTIDPQFSNERNTNAIQGAGLIELLAREMTADLRRQRHDVLSLARRNGRPETADLETKGISFGRLTAYPDGTLDVSRLDGIDDDLTIRPFSQKGVFASLRQFTVNAMNAHHGIQASERFGPRWTGTDDFDADGVSAEMTPGQISALVAWQATLPAPTRKKNLPDIWQSASTRGESVFGEIGCASCHVPALPLESLIFHDPGPFDTAGTLRQSDMEKPLALDLATLDWIKSLPRDERGRTLVPLFGDLKRHKIADAQNETYGNELLAQRFVARDVFITAELWGIGSTAPYGHRGDLTTLNEAILAHGGDATQSRKDYSALSESDRQSVIAFLRSLEIAQ</sequence>
<dbReference type="PANTHER" id="PTHR30600:SF4">
    <property type="entry name" value="CYTOCHROME C DOMAIN-CONTAINING PROTEIN"/>
    <property type="match status" value="1"/>
</dbReference>
<keyword evidence="2 4" id="KW-0479">Metal-binding</keyword>
<dbReference type="Gene3D" id="1.10.760.10">
    <property type="entry name" value="Cytochrome c-like domain"/>
    <property type="match status" value="1"/>
</dbReference>
<evidence type="ECO:0000313" key="6">
    <source>
        <dbReference type="EMBL" id="CTQ69337.1"/>
    </source>
</evidence>
<evidence type="ECO:0000256" key="3">
    <source>
        <dbReference type="ARBA" id="ARBA00023004"/>
    </source>
</evidence>
<keyword evidence="3 4" id="KW-0408">Iron</keyword>
<dbReference type="GO" id="GO:0046872">
    <property type="term" value="F:metal ion binding"/>
    <property type="evidence" value="ECO:0007669"/>
    <property type="project" value="UniProtKB-KW"/>
</dbReference>
<dbReference type="GeneID" id="97669496"/>
<dbReference type="STRING" id="311410.LA5095_05875"/>
<dbReference type="Pfam" id="PF06537">
    <property type="entry name" value="DHOR"/>
    <property type="match status" value="1"/>
</dbReference>
<dbReference type="SUPFAM" id="SSF46626">
    <property type="entry name" value="Cytochrome c"/>
    <property type="match status" value="1"/>
</dbReference>
<dbReference type="InterPro" id="IPR036909">
    <property type="entry name" value="Cyt_c-like_dom_sf"/>
</dbReference>
<dbReference type="InterPro" id="IPR009056">
    <property type="entry name" value="Cyt_c-like_dom"/>
</dbReference>
<proteinExistence type="predicted"/>
<name>A0A0M6ZNM1_9HYPH</name>
<dbReference type="GO" id="GO:0004130">
    <property type="term" value="F:cytochrome-c peroxidase activity"/>
    <property type="evidence" value="ECO:0007669"/>
    <property type="project" value="TreeGrafter"/>
</dbReference>
<dbReference type="PROSITE" id="PS51007">
    <property type="entry name" value="CYTC"/>
    <property type="match status" value="1"/>
</dbReference>
<evidence type="ECO:0000256" key="2">
    <source>
        <dbReference type="ARBA" id="ARBA00022723"/>
    </source>
</evidence>
<organism evidence="6 7">
    <name type="scientific">Roseibium album</name>
    <dbReference type="NCBI Taxonomy" id="311410"/>
    <lineage>
        <taxon>Bacteria</taxon>
        <taxon>Pseudomonadati</taxon>
        <taxon>Pseudomonadota</taxon>
        <taxon>Alphaproteobacteria</taxon>
        <taxon>Hyphomicrobiales</taxon>
        <taxon>Stappiaceae</taxon>
        <taxon>Roseibium</taxon>
    </lineage>
</organism>
<dbReference type="InterPro" id="IPR010538">
    <property type="entry name" value="DHOR"/>
</dbReference>
<protein>
    <submittedName>
        <fullName evidence="6">Putative thiol oxidoreductase</fullName>
    </submittedName>
</protein>
<dbReference type="RefSeq" id="WP_055391510.1">
    <property type="nucleotide sequence ID" value="NZ_CXWA01000015.1"/>
</dbReference>
<dbReference type="GO" id="GO:0020037">
    <property type="term" value="F:heme binding"/>
    <property type="evidence" value="ECO:0007669"/>
    <property type="project" value="InterPro"/>
</dbReference>
<dbReference type="Proteomes" id="UP000049983">
    <property type="component" value="Unassembled WGS sequence"/>
</dbReference>
<keyword evidence="7" id="KW-1185">Reference proteome</keyword>
<dbReference type="PANTHER" id="PTHR30600">
    <property type="entry name" value="CYTOCHROME C PEROXIDASE-RELATED"/>
    <property type="match status" value="1"/>
</dbReference>
<reference evidence="7" key="1">
    <citation type="submission" date="2015-07" db="EMBL/GenBank/DDBJ databases">
        <authorList>
            <person name="Rodrigo-Torres Lidia"/>
            <person name="Arahal R.David."/>
        </authorList>
    </citation>
    <scope>NUCLEOTIDE SEQUENCE [LARGE SCALE GENOMIC DNA]</scope>
    <source>
        <strain evidence="7">CECT 5096</strain>
    </source>
</reference>
<feature type="domain" description="Cytochrome c" evidence="5">
    <location>
        <begin position="305"/>
        <end position="472"/>
    </location>
</feature>
<evidence type="ECO:0000256" key="1">
    <source>
        <dbReference type="ARBA" id="ARBA00022617"/>
    </source>
</evidence>